<dbReference type="PANTHER" id="PTHR30332:SF17">
    <property type="entry name" value="TYPE IV PILIATION SYSTEM PROTEIN DR_0774-RELATED"/>
    <property type="match status" value="1"/>
</dbReference>
<organism evidence="8 9">
    <name type="scientific">Deinococcus piscis</name>
    <dbReference type="NCBI Taxonomy" id="394230"/>
    <lineage>
        <taxon>Bacteria</taxon>
        <taxon>Thermotogati</taxon>
        <taxon>Deinococcota</taxon>
        <taxon>Deinococci</taxon>
        <taxon>Deinococcales</taxon>
        <taxon>Deinococcaceae</taxon>
        <taxon>Deinococcus</taxon>
    </lineage>
</organism>
<dbReference type="Pfam" id="PF03958">
    <property type="entry name" value="Secretin_N"/>
    <property type="match status" value="2"/>
</dbReference>
<feature type="compositionally biased region" description="Low complexity" evidence="4">
    <location>
        <begin position="330"/>
        <end position="354"/>
    </location>
</feature>
<keyword evidence="9" id="KW-1185">Reference proteome</keyword>
<feature type="chain" id="PRO_5047207614" description="Type II and III secretion system protein" evidence="5">
    <location>
        <begin position="18"/>
        <end position="647"/>
    </location>
</feature>
<evidence type="ECO:0000256" key="5">
    <source>
        <dbReference type="SAM" id="SignalP"/>
    </source>
</evidence>
<dbReference type="Gene3D" id="3.30.1370.120">
    <property type="match status" value="2"/>
</dbReference>
<evidence type="ECO:0000259" key="7">
    <source>
        <dbReference type="Pfam" id="PF03958"/>
    </source>
</evidence>
<evidence type="ECO:0000259" key="6">
    <source>
        <dbReference type="Pfam" id="PF00263"/>
    </source>
</evidence>
<proteinExistence type="inferred from homology"/>
<dbReference type="RefSeq" id="WP_308430673.1">
    <property type="nucleotide sequence ID" value="NZ_BNAL01000008.1"/>
</dbReference>
<protein>
    <recommendedName>
        <fullName evidence="10">Type II and III secretion system protein</fullName>
    </recommendedName>
</protein>
<dbReference type="PANTHER" id="PTHR30332">
    <property type="entry name" value="PROBABLE GENERAL SECRETION PATHWAY PROTEIN D"/>
    <property type="match status" value="1"/>
</dbReference>
<reference evidence="9" key="1">
    <citation type="journal article" date="2019" name="Int. J. Syst. Evol. Microbiol.">
        <title>The Global Catalogue of Microorganisms (GCM) 10K type strain sequencing project: providing services to taxonomists for standard genome sequencing and annotation.</title>
        <authorList>
            <consortium name="The Broad Institute Genomics Platform"/>
            <consortium name="The Broad Institute Genome Sequencing Center for Infectious Disease"/>
            <person name="Wu L."/>
            <person name="Ma J."/>
        </authorList>
    </citation>
    <scope>NUCLEOTIDE SEQUENCE [LARGE SCALE GENOMIC DNA]</scope>
    <source>
        <strain evidence="9">CGMCC 1.18439</strain>
    </source>
</reference>
<feature type="domain" description="Type II/III secretion system secretin-like" evidence="6">
    <location>
        <begin position="501"/>
        <end position="647"/>
    </location>
</feature>
<name>A0ABQ3K1Z7_9DEIO</name>
<comment type="caution">
    <text evidence="8">The sequence shown here is derived from an EMBL/GenBank/DDBJ whole genome shotgun (WGS) entry which is preliminary data.</text>
</comment>
<dbReference type="EMBL" id="BNAL01000008">
    <property type="protein sequence ID" value="GHF99500.1"/>
    <property type="molecule type" value="Genomic_DNA"/>
</dbReference>
<dbReference type="Proteomes" id="UP000632154">
    <property type="component" value="Unassembled WGS sequence"/>
</dbReference>
<evidence type="ECO:0000256" key="3">
    <source>
        <dbReference type="RuleBase" id="RU004004"/>
    </source>
</evidence>
<evidence type="ECO:0000313" key="9">
    <source>
        <dbReference type="Proteomes" id="UP000632154"/>
    </source>
</evidence>
<dbReference type="InterPro" id="IPR038591">
    <property type="entry name" value="NolW-like_sf"/>
</dbReference>
<comment type="subcellular location">
    <subcellularLocation>
        <location evidence="3">Cell outer membrane</location>
    </subcellularLocation>
</comment>
<dbReference type="Pfam" id="PF00263">
    <property type="entry name" value="Secretin"/>
    <property type="match status" value="1"/>
</dbReference>
<dbReference type="InterPro" id="IPR004846">
    <property type="entry name" value="T2SS/T3SS_dom"/>
</dbReference>
<feature type="region of interest" description="Disordered" evidence="4">
    <location>
        <begin position="330"/>
        <end position="357"/>
    </location>
</feature>
<keyword evidence="3" id="KW-0813">Transport</keyword>
<dbReference type="InterPro" id="IPR050810">
    <property type="entry name" value="Bact_Secretion_Sys_Channel"/>
</dbReference>
<evidence type="ECO:0000256" key="1">
    <source>
        <dbReference type="ARBA" id="ARBA00022729"/>
    </source>
</evidence>
<evidence type="ECO:0000256" key="4">
    <source>
        <dbReference type="SAM" id="MobiDB-lite"/>
    </source>
</evidence>
<sequence>MKYATALLITAALGLGAAQTAPVSSASAVQTQNAASDPALSQANITIETGRYQGPLSGLLGAIAKSAGYELVLEVNVDTLAAEGEQARPVAYSFRNKPFNEVWPLLMDVYGLNYSVTELGGQPVIRVSNTPVQRVVKLQNADPAAAAEQVKLFFGTPVYSEVAQTNAAGANVATSRTLVDVKLDSPTLRIIPDTRNRSVIVRGTNAEITEVERLLRELDRDPRGALAAESAGPNVQEIYSVNGDIKELSNFVSAEFPNLRVTTVGSSKQLVLRGGQGDVEQALTLLTKVDPAPGQTTQRVFQLVNASAEELADTLMATLARDLTSTTATAASTSTASGANTANNAAGAPTTNTPVSTAATAPTQMATILPDARTNTIIVRGTPAQVAQVAELIPTLDREVPQINLQVRIQEITESAQRSLGVDWKIGFGGFNIGLISSGTSPSGLTASFDPTRSLVGFNIFPTLNALETQSQAKRVYDGVITMQSGQRSLGSNATNGSRNASDGAAATIKSGGKLELNIPDGEGGSIEKVIDYGVILDFFEPVVAPDGTITLRVRGQVNDLLNEDAITPGTLPYLLRFTNSEAQTRISFKSGETVLLSGLLGTTESNTKAGLPFLSMIPGVGALAGNQSTNRDSTQMLFVITGDIIE</sequence>
<feature type="signal peptide" evidence="5">
    <location>
        <begin position="1"/>
        <end position="17"/>
    </location>
</feature>
<comment type="similarity">
    <text evidence="2">Belongs to the bacterial secretin family.</text>
</comment>
<feature type="domain" description="NolW-like" evidence="7">
    <location>
        <begin position="134"/>
        <end position="223"/>
    </location>
</feature>
<evidence type="ECO:0000256" key="2">
    <source>
        <dbReference type="RuleBase" id="RU004003"/>
    </source>
</evidence>
<evidence type="ECO:0000313" key="8">
    <source>
        <dbReference type="EMBL" id="GHF99500.1"/>
    </source>
</evidence>
<evidence type="ECO:0008006" key="10">
    <source>
        <dbReference type="Google" id="ProtNLM"/>
    </source>
</evidence>
<feature type="domain" description="NolW-like" evidence="7">
    <location>
        <begin position="299"/>
        <end position="402"/>
    </location>
</feature>
<dbReference type="InterPro" id="IPR005644">
    <property type="entry name" value="NolW-like"/>
</dbReference>
<gene>
    <name evidence="8" type="ORF">GCM10017783_09450</name>
</gene>
<keyword evidence="1 5" id="KW-0732">Signal</keyword>
<accession>A0ABQ3K1Z7</accession>